<dbReference type="Gene3D" id="1.10.443.10">
    <property type="entry name" value="Intergrase catalytic core"/>
    <property type="match status" value="1"/>
</dbReference>
<dbReference type="PANTHER" id="PTHR30349">
    <property type="entry name" value="PHAGE INTEGRASE-RELATED"/>
    <property type="match status" value="1"/>
</dbReference>
<dbReference type="InterPro" id="IPR013762">
    <property type="entry name" value="Integrase-like_cat_sf"/>
</dbReference>
<dbReference type="SUPFAM" id="SSF56349">
    <property type="entry name" value="DNA breaking-rejoining enzymes"/>
    <property type="match status" value="1"/>
</dbReference>
<dbReference type="InterPro" id="IPR002104">
    <property type="entry name" value="Integrase_catalytic"/>
</dbReference>
<feature type="region of interest" description="Disordered" evidence="4">
    <location>
        <begin position="597"/>
        <end position="627"/>
    </location>
</feature>
<evidence type="ECO:0000259" key="5">
    <source>
        <dbReference type="PROSITE" id="PS51898"/>
    </source>
</evidence>
<dbReference type="InterPro" id="IPR050090">
    <property type="entry name" value="Tyrosine_recombinase_XerCD"/>
</dbReference>
<evidence type="ECO:0000313" key="6">
    <source>
        <dbReference type="EMBL" id="NEC21851.1"/>
    </source>
</evidence>
<dbReference type="PROSITE" id="PS51898">
    <property type="entry name" value="TYR_RECOMBINASE"/>
    <property type="match status" value="1"/>
</dbReference>
<proteinExistence type="inferred from homology"/>
<reference evidence="6 7" key="1">
    <citation type="submission" date="2020-01" db="EMBL/GenBank/DDBJ databases">
        <title>Insect and environment-associated Actinomycetes.</title>
        <authorList>
            <person name="Currrie C."/>
            <person name="Chevrette M."/>
            <person name="Carlson C."/>
            <person name="Stubbendieck R."/>
            <person name="Wendt-Pienkowski E."/>
        </authorList>
    </citation>
    <scope>NUCLEOTIDE SEQUENCE [LARGE SCALE GENOMIC DNA]</scope>
    <source>
        <strain evidence="6 7">SID7590</strain>
    </source>
</reference>
<dbReference type="Gene3D" id="1.10.150.130">
    <property type="match status" value="1"/>
</dbReference>
<dbReference type="GO" id="GO:0015074">
    <property type="term" value="P:DNA integration"/>
    <property type="evidence" value="ECO:0007669"/>
    <property type="project" value="UniProtKB-KW"/>
</dbReference>
<feature type="compositionally biased region" description="Low complexity" evidence="4">
    <location>
        <begin position="603"/>
        <end position="614"/>
    </location>
</feature>
<dbReference type="AlphaFoldDB" id="A0A7K3S2Z3"/>
<evidence type="ECO:0000256" key="1">
    <source>
        <dbReference type="ARBA" id="ARBA00008857"/>
    </source>
</evidence>
<dbReference type="RefSeq" id="WP_164206205.1">
    <property type="nucleotide sequence ID" value="NZ_JAAGMP010001186.1"/>
</dbReference>
<evidence type="ECO:0000256" key="3">
    <source>
        <dbReference type="ARBA" id="ARBA00023172"/>
    </source>
</evidence>
<name>A0A7K3S2Z3_9ACTN</name>
<evidence type="ECO:0000256" key="4">
    <source>
        <dbReference type="SAM" id="MobiDB-lite"/>
    </source>
</evidence>
<feature type="region of interest" description="Disordered" evidence="4">
    <location>
        <begin position="19"/>
        <end position="38"/>
    </location>
</feature>
<keyword evidence="2" id="KW-0238">DNA-binding</keyword>
<dbReference type="Proteomes" id="UP000469670">
    <property type="component" value="Unassembled WGS sequence"/>
</dbReference>
<organism evidence="6 7">
    <name type="scientific">Streptomyces parvus</name>
    <dbReference type="NCBI Taxonomy" id="66428"/>
    <lineage>
        <taxon>Bacteria</taxon>
        <taxon>Bacillati</taxon>
        <taxon>Actinomycetota</taxon>
        <taxon>Actinomycetes</taxon>
        <taxon>Kitasatosporales</taxon>
        <taxon>Streptomycetaceae</taxon>
        <taxon>Streptomyces</taxon>
    </lineage>
</organism>
<dbReference type="Pfam" id="PF00589">
    <property type="entry name" value="Phage_integrase"/>
    <property type="match status" value="1"/>
</dbReference>
<comment type="similarity">
    <text evidence="1">Belongs to the 'phage' integrase family.</text>
</comment>
<dbReference type="GO" id="GO:0006310">
    <property type="term" value="P:DNA recombination"/>
    <property type="evidence" value="ECO:0007669"/>
    <property type="project" value="UniProtKB-KW"/>
</dbReference>
<evidence type="ECO:0000256" key="2">
    <source>
        <dbReference type="ARBA" id="ARBA00023125"/>
    </source>
</evidence>
<dbReference type="InterPro" id="IPR010998">
    <property type="entry name" value="Integrase_recombinase_N"/>
</dbReference>
<protein>
    <submittedName>
        <fullName evidence="6">Tyrosine-type recombinase/integrase</fullName>
    </submittedName>
</protein>
<dbReference type="PANTHER" id="PTHR30349:SF41">
    <property type="entry name" value="INTEGRASE_RECOMBINASE PROTEIN MJ0367-RELATED"/>
    <property type="match status" value="1"/>
</dbReference>
<comment type="caution">
    <text evidence="6">The sequence shown here is derived from an EMBL/GenBank/DDBJ whole genome shotgun (WGS) entry which is preliminary data.</text>
</comment>
<dbReference type="InterPro" id="IPR011010">
    <property type="entry name" value="DNA_brk_join_enz"/>
</dbReference>
<dbReference type="EMBL" id="JAAGMP010001186">
    <property type="protein sequence ID" value="NEC21851.1"/>
    <property type="molecule type" value="Genomic_DNA"/>
</dbReference>
<sequence>MFEPSYYRRCQCKGPLKDKEGKPVLDSDGNPKVGSIGTTCPKLGKNHGTWNFYFELEPTEGGTRQRVRRGGFAKLDDAKKKAKEIYDAAVAGTDVLSDEKCGDFFLRWIKAKKSLARTTRKGYEEHIELYLIPHLGHIKRSELKVRHLDKLFDAIEKENAERILHRLRVDELQKARDAAHRTWVKAAGKTAERRVARRAFLDANAALREGKKGLRKITSAATMHRINYTIGSALSWGIKREQAFAKNWAHFVELPPVTRPKPLVWTPERIEHWKRTGEKPGPVMVWTPQLTGEFLDFVLDDWLYELWHSFIFLGPRRGEMAALPWTEVSTDALWLRISQQIVEVAYKLYGEAPKADSVRTLPLSLESGDNLVNVRAKQDRMREEWGDAYVESGRVWTHENGEELHPDWISRRFARLVELSGLPPVRLHDLRHLAATLALLAGHDIKVVQEKLGHSSRQITSDTYTSVLPEMMRAEAESVMAVVPRDIPFEERTALAIPESAWLNGVAVFFAHGARQSGDTWAVGAQPQPGSDVLGVISLAGRGQDDAANAAVRWIRDHSTANELELVRVENFNDQYPEEQRADFSLVRFTVARTESPDSAGWALPTGLPPAATRTARRTPNRRQKAA</sequence>
<feature type="domain" description="Tyr recombinase" evidence="5">
    <location>
        <begin position="260"/>
        <end position="477"/>
    </location>
</feature>
<feature type="compositionally biased region" description="Basic residues" evidence="4">
    <location>
        <begin position="615"/>
        <end position="627"/>
    </location>
</feature>
<keyword evidence="3" id="KW-0233">DNA recombination</keyword>
<accession>A0A7K3S2Z3</accession>
<gene>
    <name evidence="6" type="ORF">G3I50_26935</name>
</gene>
<dbReference type="GO" id="GO:0003677">
    <property type="term" value="F:DNA binding"/>
    <property type="evidence" value="ECO:0007669"/>
    <property type="project" value="UniProtKB-KW"/>
</dbReference>
<evidence type="ECO:0000313" key="7">
    <source>
        <dbReference type="Proteomes" id="UP000469670"/>
    </source>
</evidence>